<dbReference type="SUPFAM" id="SSF52540">
    <property type="entry name" value="P-loop containing nucleoside triphosphate hydrolases"/>
    <property type="match status" value="1"/>
</dbReference>
<evidence type="ECO:0000256" key="5">
    <source>
        <dbReference type="ARBA" id="ARBA00023125"/>
    </source>
</evidence>
<dbReference type="HAMAP" id="MF_00365">
    <property type="entry name" value="RecF"/>
    <property type="match status" value="1"/>
</dbReference>
<proteinExistence type="inferred from homology"/>
<comment type="subcellular location">
    <subcellularLocation>
        <location evidence="6">Cytoplasm</location>
    </subcellularLocation>
</comment>
<dbReference type="GO" id="GO:0006302">
    <property type="term" value="P:double-strand break repair"/>
    <property type="evidence" value="ECO:0007669"/>
    <property type="project" value="TreeGrafter"/>
</dbReference>
<reference evidence="8" key="1">
    <citation type="journal article" date="2021" name="ISME J.">
        <title>Genomic evolution of the class Acidithiobacillia: deep-branching Proteobacteria living in extreme acidic conditions.</title>
        <authorList>
            <person name="Moya-Beltran A."/>
            <person name="Beard S."/>
            <person name="Rojas-Villalobos C."/>
            <person name="Issotta F."/>
            <person name="Gallardo Y."/>
            <person name="Ulloa R."/>
            <person name="Giaveno A."/>
            <person name="Degli Esposti M."/>
            <person name="Johnson D.B."/>
            <person name="Quatrini R."/>
        </authorList>
    </citation>
    <scope>NUCLEOTIDE SEQUENCE</scope>
    <source>
        <strain evidence="8">VAN18-1</strain>
    </source>
</reference>
<dbReference type="InterPro" id="IPR001238">
    <property type="entry name" value="DNA-binding_RecF"/>
</dbReference>
<feature type="domain" description="RecF/RecN/SMC N-terminal" evidence="7">
    <location>
        <begin position="3"/>
        <end position="321"/>
    </location>
</feature>
<evidence type="ECO:0000256" key="4">
    <source>
        <dbReference type="ARBA" id="ARBA00022840"/>
    </source>
</evidence>
<dbReference type="RefSeq" id="WP_215872159.1">
    <property type="nucleotide sequence ID" value="NZ_JAAXYO010000036.1"/>
</dbReference>
<evidence type="ECO:0000256" key="1">
    <source>
        <dbReference type="ARBA" id="ARBA00022490"/>
    </source>
</evidence>
<dbReference type="NCBIfam" id="TIGR00611">
    <property type="entry name" value="recf"/>
    <property type="match status" value="1"/>
</dbReference>
<gene>
    <name evidence="6 8" type="primary">recF</name>
    <name evidence="8" type="ORF">HFQ13_02920</name>
</gene>
<dbReference type="Gene3D" id="1.20.1050.90">
    <property type="entry name" value="RecF/RecN/SMC, N-terminal domain"/>
    <property type="match status" value="1"/>
</dbReference>
<keyword evidence="3 6" id="KW-0547">Nucleotide-binding</keyword>
<dbReference type="EMBL" id="JAAXYO010000036">
    <property type="protein sequence ID" value="MBU2787173.1"/>
    <property type="molecule type" value="Genomic_DNA"/>
</dbReference>
<feature type="binding site" evidence="6">
    <location>
        <begin position="30"/>
        <end position="37"/>
    </location>
    <ligand>
        <name>ATP</name>
        <dbReference type="ChEBI" id="CHEBI:30616"/>
    </ligand>
</feature>
<evidence type="ECO:0000256" key="2">
    <source>
        <dbReference type="ARBA" id="ARBA00022705"/>
    </source>
</evidence>
<dbReference type="PANTHER" id="PTHR32182">
    <property type="entry name" value="DNA REPLICATION AND REPAIR PROTEIN RECF"/>
    <property type="match status" value="1"/>
</dbReference>
<dbReference type="GO" id="GO:0006260">
    <property type="term" value="P:DNA replication"/>
    <property type="evidence" value="ECO:0007669"/>
    <property type="project" value="UniProtKB-UniRule"/>
</dbReference>
<keyword evidence="2 6" id="KW-0235">DNA replication</keyword>
<keyword evidence="6" id="KW-0742">SOS response</keyword>
<accession>A0AAE3CIU9</accession>
<keyword evidence="9" id="KW-1185">Reference proteome</keyword>
<dbReference type="Proteomes" id="UP001197378">
    <property type="component" value="Unassembled WGS sequence"/>
</dbReference>
<keyword evidence="5 6" id="KW-0238">DNA-binding</keyword>
<dbReference type="PANTHER" id="PTHR32182:SF0">
    <property type="entry name" value="DNA REPLICATION AND REPAIR PROTEIN RECF"/>
    <property type="match status" value="1"/>
</dbReference>
<comment type="function">
    <text evidence="6">The RecF protein is involved in DNA metabolism; it is required for DNA replication and normal SOS inducibility. RecF binds preferentially to single-stranded, linear DNA. It also seems to bind ATP.</text>
</comment>
<comment type="caution">
    <text evidence="8">The sequence shown here is derived from an EMBL/GenBank/DDBJ whole genome shotgun (WGS) entry which is preliminary data.</text>
</comment>
<comment type="similarity">
    <text evidence="6">Belongs to the RecF family.</text>
</comment>
<dbReference type="AlphaFoldDB" id="A0AAE3CIU9"/>
<dbReference type="Pfam" id="PF02463">
    <property type="entry name" value="SMC_N"/>
    <property type="match status" value="1"/>
</dbReference>
<dbReference type="GO" id="GO:0000731">
    <property type="term" value="P:DNA synthesis involved in DNA repair"/>
    <property type="evidence" value="ECO:0007669"/>
    <property type="project" value="TreeGrafter"/>
</dbReference>
<dbReference type="GO" id="GO:0005737">
    <property type="term" value="C:cytoplasm"/>
    <property type="evidence" value="ECO:0007669"/>
    <property type="project" value="UniProtKB-SubCell"/>
</dbReference>
<dbReference type="InterPro" id="IPR003395">
    <property type="entry name" value="RecF/RecN/SMC_N"/>
</dbReference>
<protein>
    <recommendedName>
        <fullName evidence="6">DNA replication and repair protein RecF</fullName>
    </recommendedName>
</protein>
<evidence type="ECO:0000256" key="3">
    <source>
        <dbReference type="ARBA" id="ARBA00022741"/>
    </source>
</evidence>
<dbReference type="Gene3D" id="3.40.50.300">
    <property type="entry name" value="P-loop containing nucleotide triphosphate hydrolases"/>
    <property type="match status" value="1"/>
</dbReference>
<dbReference type="GO" id="GO:0005524">
    <property type="term" value="F:ATP binding"/>
    <property type="evidence" value="ECO:0007669"/>
    <property type="project" value="UniProtKB-UniRule"/>
</dbReference>
<evidence type="ECO:0000256" key="6">
    <source>
        <dbReference type="HAMAP-Rule" id="MF_00365"/>
    </source>
</evidence>
<evidence type="ECO:0000259" key="7">
    <source>
        <dbReference type="Pfam" id="PF02463"/>
    </source>
</evidence>
<dbReference type="GO" id="GO:0003697">
    <property type="term" value="F:single-stranded DNA binding"/>
    <property type="evidence" value="ECO:0007669"/>
    <property type="project" value="UniProtKB-UniRule"/>
</dbReference>
<evidence type="ECO:0000313" key="9">
    <source>
        <dbReference type="Proteomes" id="UP001197378"/>
    </source>
</evidence>
<organism evidence="8 9">
    <name type="scientific">Igneacidithiobacillus copahuensis</name>
    <dbReference type="NCBI Taxonomy" id="2724909"/>
    <lineage>
        <taxon>Bacteria</taxon>
        <taxon>Pseudomonadati</taxon>
        <taxon>Pseudomonadota</taxon>
        <taxon>Acidithiobacillia</taxon>
        <taxon>Acidithiobacillales</taxon>
        <taxon>Acidithiobacillaceae</taxon>
        <taxon>Igneacidithiobacillus</taxon>
    </lineage>
</organism>
<keyword evidence="6" id="KW-0234">DNA repair</keyword>
<evidence type="ECO:0000313" key="8">
    <source>
        <dbReference type="EMBL" id="MBU2787173.1"/>
    </source>
</evidence>
<dbReference type="InterPro" id="IPR042174">
    <property type="entry name" value="RecF_2"/>
</dbReference>
<keyword evidence="1 6" id="KW-0963">Cytoplasm</keyword>
<sequence length="348" mass="39703">MPIVELQIENLRSISQLTLRPQPGWNWLLGANGVGKSTVLEALHLLATGQSWRRGQRQLIRDGAEHYRLGARLSDSIAEFVGMRRQGEEREIARDGERIHSAWELLDTLPLQAWHEGNAHFVSGTAEERRRILDWGLYYADRRYGVSLREYRQALRQRNAALRQGLPPEAWNAAVIRLGERIQDQRSIHVEALQLHFQRIWSTSPQADQEVDFVLHPGWNGDLAEALERDRSIDQQFAYTHSGAHRARLQFRVQGRAAAEQLSRGQLRLLGIAFRLAQIAVQRDAGAALPVILIDDFAAELDSRARRWWMQELQALQTQIFAAGTEPPAEPGDTLFYLHAGQLIEEMQ</sequence>
<keyword evidence="4 6" id="KW-0067">ATP-binding</keyword>
<name>A0AAE3CIU9_9PROT</name>
<keyword evidence="6" id="KW-0227">DNA damage</keyword>
<dbReference type="InterPro" id="IPR027417">
    <property type="entry name" value="P-loop_NTPase"/>
</dbReference>
<dbReference type="GO" id="GO:0009432">
    <property type="term" value="P:SOS response"/>
    <property type="evidence" value="ECO:0007669"/>
    <property type="project" value="UniProtKB-UniRule"/>
</dbReference>